<dbReference type="Proteomes" id="UP000789759">
    <property type="component" value="Unassembled WGS sequence"/>
</dbReference>
<dbReference type="SUPFAM" id="SSF101898">
    <property type="entry name" value="NHL repeat"/>
    <property type="match status" value="1"/>
</dbReference>
<organism evidence="5 6">
    <name type="scientific">Cetraspora pellucida</name>
    <dbReference type="NCBI Taxonomy" id="1433469"/>
    <lineage>
        <taxon>Eukaryota</taxon>
        <taxon>Fungi</taxon>
        <taxon>Fungi incertae sedis</taxon>
        <taxon>Mucoromycota</taxon>
        <taxon>Glomeromycotina</taxon>
        <taxon>Glomeromycetes</taxon>
        <taxon>Diversisporales</taxon>
        <taxon>Gigasporaceae</taxon>
        <taxon>Cetraspora</taxon>
    </lineage>
</organism>
<feature type="non-terminal residue" evidence="5">
    <location>
        <position position="1"/>
    </location>
</feature>
<feature type="domain" description="Vacuolar import/degradation Vid27 C-terminal" evidence="2">
    <location>
        <begin position="389"/>
        <end position="735"/>
    </location>
</feature>
<feature type="domain" description="Vid27 PH-like" evidence="3">
    <location>
        <begin position="230"/>
        <end position="328"/>
    </location>
</feature>
<evidence type="ECO:0000259" key="4">
    <source>
        <dbReference type="Pfam" id="PF17748"/>
    </source>
</evidence>
<protein>
    <submittedName>
        <fullName evidence="5">3100_t:CDS:1</fullName>
    </submittedName>
</protein>
<dbReference type="Pfam" id="PF17747">
    <property type="entry name" value="VID27_PH"/>
    <property type="match status" value="1"/>
</dbReference>
<evidence type="ECO:0000259" key="2">
    <source>
        <dbReference type="Pfam" id="PF08553"/>
    </source>
</evidence>
<reference evidence="5" key="1">
    <citation type="submission" date="2021-06" db="EMBL/GenBank/DDBJ databases">
        <authorList>
            <person name="Kallberg Y."/>
            <person name="Tangrot J."/>
            <person name="Rosling A."/>
        </authorList>
    </citation>
    <scope>NUCLEOTIDE SEQUENCE</scope>
    <source>
        <strain evidence="5">FL966</strain>
    </source>
</reference>
<dbReference type="InterPro" id="IPR013863">
    <property type="entry name" value="VID27_C"/>
</dbReference>
<feature type="domain" description="Vid27 N-terminal" evidence="4">
    <location>
        <begin position="2"/>
        <end position="157"/>
    </location>
</feature>
<dbReference type="GO" id="GO:0005634">
    <property type="term" value="C:nucleus"/>
    <property type="evidence" value="ECO:0007669"/>
    <property type="project" value="TreeGrafter"/>
</dbReference>
<dbReference type="InterPro" id="IPR040458">
    <property type="entry name" value="Vid27"/>
</dbReference>
<dbReference type="Pfam" id="PF08553">
    <property type="entry name" value="VID27"/>
    <property type="match status" value="1"/>
</dbReference>
<feature type="compositionally biased region" description="Acidic residues" evidence="1">
    <location>
        <begin position="350"/>
        <end position="378"/>
    </location>
</feature>
<evidence type="ECO:0000313" key="5">
    <source>
        <dbReference type="EMBL" id="CAG8471293.1"/>
    </source>
</evidence>
<evidence type="ECO:0000313" key="6">
    <source>
        <dbReference type="Proteomes" id="UP000789759"/>
    </source>
</evidence>
<dbReference type="EMBL" id="CAJVQA010000372">
    <property type="protein sequence ID" value="CAG8471293.1"/>
    <property type="molecule type" value="Genomic_DNA"/>
</dbReference>
<accession>A0A9N8Z7Q7</accession>
<comment type="caution">
    <text evidence="5">The sequence shown here is derived from an EMBL/GenBank/DDBJ whole genome shotgun (WGS) entry which is preliminary data.</text>
</comment>
<feature type="region of interest" description="Disordered" evidence="1">
    <location>
        <begin position="160"/>
        <end position="214"/>
    </location>
</feature>
<sequence>DPDNPELIQISAGELYLVRPNSPKGNRECIFREAQAIIRRTSTEWQYQLVIDRVFEEGEEELVSEGDSDEESQGGEEEKVFLIDESLEFRKGQIEGLTTFAWRDLMGDPEDLFEFVCDVNTTAHTTNAFEYTMYSCMFERKYRKSREEATEQELQNFIYVPPAERGHSKISQSPSTPKHHISTPLNDSPVSASTTPVRSVRSETSPLSTPTRHTVSFDFPGAPSEVENAISVPVELHVFDPTSGTFLLMSPNATASIKKGKKFEYWHVVSDDKTTLVGQRVEPKMNPVFNRVLVISESDRVSSFLIRFRDLEGEANFKKKFAQAMYETLNESRAKEEEQEYFMNAYQEDVEMTDAESTDKEDTEEENEISEDDESDDNIDTKGVEGDSANTQLIVGYKHDRSFVLKGNKIGVFKHTDDDRIELTTNIGEIKKLGGSKLNPSKGMLHEEDSTMVLMDPQDEHNLFKMDLEYGKIVEEWNVHDVVPVTSIFPSNKFAQTTAEKTLVGMSHNSLYRIDPRLPGLKLVDSQRKQYMTKNDFSCGATDAKGHIVVGSEKGDVKLFDSLGKIAKTNLPALGSAIKGIDVTSDGRWIIATTARYLLLLDTLIKSDPNKKLGFEKSFPKDKKPIPRRLQLKPEHLALMKEPVNFTPARFNTGLDETEKTIVTSTGPFIITWNFRRVKQGKLDEYQIKRYTDDIVADNFKFGQDRSIVVTFPHDVTMAKKTHLSTPTKAVLSPSKR</sequence>
<keyword evidence="6" id="KW-1185">Reference proteome</keyword>
<proteinExistence type="predicted"/>
<dbReference type="Pfam" id="PF17748">
    <property type="entry name" value="VID27_N"/>
    <property type="match status" value="1"/>
</dbReference>
<feature type="region of interest" description="Disordered" evidence="1">
    <location>
        <begin position="350"/>
        <end position="385"/>
    </location>
</feature>
<dbReference type="PANTHER" id="PTHR31913:SF0">
    <property type="entry name" value="VACUOLAR IMPORT AND DEGRADATION PROTEIN 27"/>
    <property type="match status" value="1"/>
</dbReference>
<dbReference type="AlphaFoldDB" id="A0A9N8Z7Q7"/>
<evidence type="ECO:0000256" key="1">
    <source>
        <dbReference type="SAM" id="MobiDB-lite"/>
    </source>
</evidence>
<dbReference type="GO" id="GO:0005737">
    <property type="term" value="C:cytoplasm"/>
    <property type="evidence" value="ECO:0007669"/>
    <property type="project" value="TreeGrafter"/>
</dbReference>
<dbReference type="InterPro" id="IPR040768">
    <property type="entry name" value="Vid27_PH"/>
</dbReference>
<evidence type="ECO:0000259" key="3">
    <source>
        <dbReference type="Pfam" id="PF17747"/>
    </source>
</evidence>
<gene>
    <name evidence="5" type="ORF">CPELLU_LOCUS1084</name>
</gene>
<dbReference type="OrthoDB" id="10251113at2759"/>
<dbReference type="PANTHER" id="PTHR31913">
    <property type="entry name" value="VACUOLAR IMPORT AND DEGRADATION PROTEIN 27"/>
    <property type="match status" value="1"/>
</dbReference>
<dbReference type="InterPro" id="IPR040979">
    <property type="entry name" value="Vid27_N"/>
</dbReference>
<feature type="compositionally biased region" description="Polar residues" evidence="1">
    <location>
        <begin position="183"/>
        <end position="214"/>
    </location>
</feature>
<name>A0A9N8Z7Q7_9GLOM</name>